<reference evidence="1 2" key="1">
    <citation type="submission" date="2016-03" db="EMBL/GenBank/DDBJ databases">
        <title>EvidentialGene: Evidence-directed Construction of Genes on Genomes.</title>
        <authorList>
            <person name="Gilbert D.G."/>
            <person name="Choi J.-H."/>
            <person name="Mockaitis K."/>
            <person name="Colbourne J."/>
            <person name="Pfrender M."/>
        </authorList>
    </citation>
    <scope>NUCLEOTIDE SEQUENCE [LARGE SCALE GENOMIC DNA]</scope>
    <source>
        <strain evidence="1 2">Xinb3</strain>
        <tissue evidence="1">Complete organism</tissue>
    </source>
</reference>
<dbReference type="EMBL" id="LRGB01002584">
    <property type="protein sequence ID" value="KZS06810.1"/>
    <property type="molecule type" value="Genomic_DNA"/>
</dbReference>
<protein>
    <submittedName>
        <fullName evidence="1">Cc8L18.2-like protein</fullName>
    </submittedName>
</protein>
<organism evidence="1 2">
    <name type="scientific">Daphnia magna</name>
    <dbReference type="NCBI Taxonomy" id="35525"/>
    <lineage>
        <taxon>Eukaryota</taxon>
        <taxon>Metazoa</taxon>
        <taxon>Ecdysozoa</taxon>
        <taxon>Arthropoda</taxon>
        <taxon>Crustacea</taxon>
        <taxon>Branchiopoda</taxon>
        <taxon>Diplostraca</taxon>
        <taxon>Cladocera</taxon>
        <taxon>Anomopoda</taxon>
        <taxon>Daphniidae</taxon>
        <taxon>Daphnia</taxon>
    </lineage>
</organism>
<gene>
    <name evidence="1" type="ORF">APZ42_029610</name>
</gene>
<dbReference type="AlphaFoldDB" id="A0A164PGH5"/>
<comment type="caution">
    <text evidence="1">The sequence shown here is derived from an EMBL/GenBank/DDBJ whole genome shotgun (WGS) entry which is preliminary data.</text>
</comment>
<accession>A0A164PGH5</accession>
<keyword evidence="2" id="KW-1185">Reference proteome</keyword>
<dbReference type="Proteomes" id="UP000076858">
    <property type="component" value="Unassembled WGS sequence"/>
</dbReference>
<proteinExistence type="predicted"/>
<sequence length="74" mass="8274">MNLTTGPRKPFEFSIFASLRPSHVIAVGAGVTRSVCVCIYHQNVKLMLSAIIDVVNERIFLWIKSFVPSPTRNV</sequence>
<evidence type="ECO:0000313" key="2">
    <source>
        <dbReference type="Proteomes" id="UP000076858"/>
    </source>
</evidence>
<evidence type="ECO:0000313" key="1">
    <source>
        <dbReference type="EMBL" id="KZS06810.1"/>
    </source>
</evidence>
<name>A0A164PGH5_9CRUS</name>